<accession>A0A150T0Y2</accession>
<name>A0A150T0Y2_SORCE</name>
<sequence length="122" mass="13358">MERAREGPRSGVPRRTRGELHRSLRAPRSTASTPGIDSAPGPRFRTRHAIFSGEIAPRALNELQIAGPTPRRSARRLAPALAERATSEGQAPTSAPRCMCEGHLDAMRAVGQQTWSRRETQP</sequence>
<comment type="caution">
    <text evidence="2">The sequence shown here is derived from an EMBL/GenBank/DDBJ whole genome shotgun (WGS) entry which is preliminary data.</text>
</comment>
<organism evidence="2 3">
    <name type="scientific">Sorangium cellulosum</name>
    <name type="common">Polyangium cellulosum</name>
    <dbReference type="NCBI Taxonomy" id="56"/>
    <lineage>
        <taxon>Bacteria</taxon>
        <taxon>Pseudomonadati</taxon>
        <taxon>Myxococcota</taxon>
        <taxon>Polyangia</taxon>
        <taxon>Polyangiales</taxon>
        <taxon>Polyangiaceae</taxon>
        <taxon>Sorangium</taxon>
    </lineage>
</organism>
<feature type="region of interest" description="Disordered" evidence="1">
    <location>
        <begin position="67"/>
        <end position="96"/>
    </location>
</feature>
<feature type="region of interest" description="Disordered" evidence="1">
    <location>
        <begin position="1"/>
        <end position="44"/>
    </location>
</feature>
<evidence type="ECO:0000313" key="2">
    <source>
        <dbReference type="EMBL" id="KYF98361.1"/>
    </source>
</evidence>
<dbReference type="Proteomes" id="UP000075515">
    <property type="component" value="Unassembled WGS sequence"/>
</dbReference>
<protein>
    <submittedName>
        <fullName evidence="2">Uncharacterized protein</fullName>
    </submittedName>
</protein>
<reference evidence="2 3" key="1">
    <citation type="submission" date="2014-02" db="EMBL/GenBank/DDBJ databases">
        <title>The small core and large imbalanced accessory genome model reveals a collaborative survival strategy of Sorangium cellulosum strains in nature.</title>
        <authorList>
            <person name="Han K."/>
            <person name="Peng R."/>
            <person name="Blom J."/>
            <person name="Li Y.-Z."/>
        </authorList>
    </citation>
    <scope>NUCLEOTIDE SEQUENCE [LARGE SCALE GENOMIC DNA]</scope>
    <source>
        <strain evidence="2 3">So0149</strain>
    </source>
</reference>
<evidence type="ECO:0000256" key="1">
    <source>
        <dbReference type="SAM" id="MobiDB-lite"/>
    </source>
</evidence>
<dbReference type="EMBL" id="JEMC01001281">
    <property type="protein sequence ID" value="KYF98361.1"/>
    <property type="molecule type" value="Genomic_DNA"/>
</dbReference>
<evidence type="ECO:0000313" key="3">
    <source>
        <dbReference type="Proteomes" id="UP000075515"/>
    </source>
</evidence>
<dbReference type="AlphaFoldDB" id="A0A150T0Y2"/>
<proteinExistence type="predicted"/>
<gene>
    <name evidence="2" type="ORF">BE18_16320</name>
</gene>